<keyword evidence="2" id="KW-1133">Transmembrane helix</keyword>
<feature type="compositionally biased region" description="Basic and acidic residues" evidence="1">
    <location>
        <begin position="106"/>
        <end position="116"/>
    </location>
</feature>
<evidence type="ECO:0000256" key="2">
    <source>
        <dbReference type="SAM" id="Phobius"/>
    </source>
</evidence>
<feature type="region of interest" description="Disordered" evidence="1">
    <location>
        <begin position="74"/>
        <end position="116"/>
    </location>
</feature>
<proteinExistence type="predicted"/>
<organism evidence="3 4">
    <name type="scientific">Synaphobranchus kaupii</name>
    <name type="common">Kaup's arrowtooth eel</name>
    <dbReference type="NCBI Taxonomy" id="118154"/>
    <lineage>
        <taxon>Eukaryota</taxon>
        <taxon>Metazoa</taxon>
        <taxon>Chordata</taxon>
        <taxon>Craniata</taxon>
        <taxon>Vertebrata</taxon>
        <taxon>Euteleostomi</taxon>
        <taxon>Actinopterygii</taxon>
        <taxon>Neopterygii</taxon>
        <taxon>Teleostei</taxon>
        <taxon>Anguilliformes</taxon>
        <taxon>Synaphobranchidae</taxon>
        <taxon>Synaphobranchus</taxon>
    </lineage>
</organism>
<accession>A0A9Q1IMJ5</accession>
<dbReference type="Proteomes" id="UP001152622">
    <property type="component" value="Chromosome 12"/>
</dbReference>
<keyword evidence="2" id="KW-0472">Membrane</keyword>
<name>A0A9Q1IMJ5_SYNKA</name>
<dbReference type="AlphaFoldDB" id="A0A9Q1IMJ5"/>
<reference evidence="3" key="1">
    <citation type="journal article" date="2023" name="Science">
        <title>Genome structures resolve the early diversification of teleost fishes.</title>
        <authorList>
            <person name="Parey E."/>
            <person name="Louis A."/>
            <person name="Montfort J."/>
            <person name="Bouchez O."/>
            <person name="Roques C."/>
            <person name="Iampietro C."/>
            <person name="Lluch J."/>
            <person name="Castinel A."/>
            <person name="Donnadieu C."/>
            <person name="Desvignes T."/>
            <person name="Floi Bucao C."/>
            <person name="Jouanno E."/>
            <person name="Wen M."/>
            <person name="Mejri S."/>
            <person name="Dirks R."/>
            <person name="Jansen H."/>
            <person name="Henkel C."/>
            <person name="Chen W.J."/>
            <person name="Zahm M."/>
            <person name="Cabau C."/>
            <person name="Klopp C."/>
            <person name="Thompson A.W."/>
            <person name="Robinson-Rechavi M."/>
            <person name="Braasch I."/>
            <person name="Lecointre G."/>
            <person name="Bobe J."/>
            <person name="Postlethwait J.H."/>
            <person name="Berthelot C."/>
            <person name="Roest Crollius H."/>
            <person name="Guiguen Y."/>
        </authorList>
    </citation>
    <scope>NUCLEOTIDE SEQUENCE</scope>
    <source>
        <strain evidence="3">WJC10195</strain>
    </source>
</reference>
<evidence type="ECO:0000313" key="4">
    <source>
        <dbReference type="Proteomes" id="UP001152622"/>
    </source>
</evidence>
<gene>
    <name evidence="3" type="ORF">SKAU_G00303600</name>
</gene>
<evidence type="ECO:0000256" key="1">
    <source>
        <dbReference type="SAM" id="MobiDB-lite"/>
    </source>
</evidence>
<sequence>MSSMSSPTRDPAPAAAGEGWACERDAAVNSDAHRMMQGFARHRVMLFLFSSRLLIVIISSVVYSREGTGGEVSFAPEAAGVPRRNVAREPEESEGKPAGTKIPSVPRERERGARLGERLRDRLPVIVLSRHIKKSRESLGAHPEE</sequence>
<evidence type="ECO:0000313" key="3">
    <source>
        <dbReference type="EMBL" id="KAJ8346167.1"/>
    </source>
</evidence>
<dbReference type="EMBL" id="JAINUF010000012">
    <property type="protein sequence ID" value="KAJ8346167.1"/>
    <property type="molecule type" value="Genomic_DNA"/>
</dbReference>
<keyword evidence="2" id="KW-0812">Transmembrane</keyword>
<keyword evidence="4" id="KW-1185">Reference proteome</keyword>
<protein>
    <submittedName>
        <fullName evidence="3">Uncharacterized protein</fullName>
    </submittedName>
</protein>
<feature type="transmembrane region" description="Helical" evidence="2">
    <location>
        <begin position="44"/>
        <end position="63"/>
    </location>
</feature>
<feature type="compositionally biased region" description="Basic and acidic residues" evidence="1">
    <location>
        <begin position="86"/>
        <end position="95"/>
    </location>
</feature>
<comment type="caution">
    <text evidence="3">The sequence shown here is derived from an EMBL/GenBank/DDBJ whole genome shotgun (WGS) entry which is preliminary data.</text>
</comment>